<dbReference type="Pfam" id="PF16344">
    <property type="entry name" value="FecR_C"/>
    <property type="match status" value="1"/>
</dbReference>
<keyword evidence="1" id="KW-1133">Transmembrane helix</keyword>
<dbReference type="Gene3D" id="3.55.50.30">
    <property type="match status" value="1"/>
</dbReference>
<name>A0AAP2GF90_9BACT</name>
<protein>
    <recommendedName>
        <fullName evidence="2">Protein FecR C-terminal domain-containing protein</fullName>
    </recommendedName>
</protein>
<sequence length="327" mass="35934">MGNKDSNSPDDNNERPVVNYYRIISLFSLFSHGNNNGNNSGNGSFVNHSTQVKNSGRDVEVKLSGKEAKVRGAVPRRRRSAAIWGVHVIITFLLVTGTPEATLVIMLPERENEFTVLRGYATCKLPNGTKVTLPKGSIIRYIAAGFEGCGEVFLSGEASFAIPSNVTTPLIIRSQNGTMLTVVMDKVSARNAFESMKIVVTERGEVIVFDESRTVRGRVETGEKAEYYLDIDEIKVIERGEVPTLQFDNVTLAEVALILGKEFDIEIVAEASVRECRVHAAFYKNGLKLTKVLTDLRMVTNQGMEYSFSADGRSITLKGQCNGSDNP</sequence>
<dbReference type="AlphaFoldDB" id="A0AAP2GF90"/>
<feature type="domain" description="Protein FecR C-terminal" evidence="2">
    <location>
        <begin position="245"/>
        <end position="316"/>
    </location>
</feature>
<keyword evidence="4" id="KW-1185">Reference proteome</keyword>
<organism evidence="3 4">
    <name type="scientific">Dawidia soli</name>
    <dbReference type="NCBI Taxonomy" id="2782352"/>
    <lineage>
        <taxon>Bacteria</taxon>
        <taxon>Pseudomonadati</taxon>
        <taxon>Bacteroidota</taxon>
        <taxon>Cytophagia</taxon>
        <taxon>Cytophagales</taxon>
        <taxon>Chryseotaleaceae</taxon>
        <taxon>Dawidia</taxon>
    </lineage>
</organism>
<reference evidence="3 4" key="1">
    <citation type="submission" date="2021-05" db="EMBL/GenBank/DDBJ databases">
        <title>A Polyphasic approach of four new species of the genus Ohtaekwangia: Ohtaekwangia histidinii sp. nov., Ohtaekwangia cretensis sp. nov., Ohtaekwangia indiensis sp. nov., Ohtaekwangia reichenbachii sp. nov. from diverse environment.</title>
        <authorList>
            <person name="Octaviana S."/>
        </authorList>
    </citation>
    <scope>NUCLEOTIDE SEQUENCE [LARGE SCALE GENOMIC DNA]</scope>
    <source>
        <strain evidence="3 4">PWU37</strain>
    </source>
</reference>
<comment type="caution">
    <text evidence="3">The sequence shown here is derived from an EMBL/GenBank/DDBJ whole genome shotgun (WGS) entry which is preliminary data.</text>
</comment>
<dbReference type="RefSeq" id="WP_254092468.1">
    <property type="nucleotide sequence ID" value="NZ_JAHESC010000038.1"/>
</dbReference>
<keyword evidence="1" id="KW-0472">Membrane</keyword>
<evidence type="ECO:0000256" key="1">
    <source>
        <dbReference type="SAM" id="Phobius"/>
    </source>
</evidence>
<accession>A0AAP2GF90</accession>
<keyword evidence="1" id="KW-0812">Transmembrane</keyword>
<proteinExistence type="predicted"/>
<gene>
    <name evidence="3" type="ORF">KK078_21935</name>
</gene>
<dbReference type="InterPro" id="IPR032508">
    <property type="entry name" value="FecR_C"/>
</dbReference>
<dbReference type="Proteomes" id="UP001319180">
    <property type="component" value="Unassembled WGS sequence"/>
</dbReference>
<feature type="transmembrane region" description="Helical" evidence="1">
    <location>
        <begin position="81"/>
        <end position="107"/>
    </location>
</feature>
<evidence type="ECO:0000313" key="4">
    <source>
        <dbReference type="Proteomes" id="UP001319180"/>
    </source>
</evidence>
<dbReference type="EMBL" id="JAHESC010000038">
    <property type="protein sequence ID" value="MBT1689242.1"/>
    <property type="molecule type" value="Genomic_DNA"/>
</dbReference>
<evidence type="ECO:0000313" key="3">
    <source>
        <dbReference type="EMBL" id="MBT1689242.1"/>
    </source>
</evidence>
<evidence type="ECO:0000259" key="2">
    <source>
        <dbReference type="Pfam" id="PF16344"/>
    </source>
</evidence>
<dbReference type="Gene3D" id="2.60.120.1440">
    <property type="match status" value="1"/>
</dbReference>